<feature type="region of interest" description="Disordered" evidence="3">
    <location>
        <begin position="91"/>
        <end position="124"/>
    </location>
</feature>
<feature type="transmembrane region" description="Helical" evidence="4">
    <location>
        <begin position="49"/>
        <end position="79"/>
    </location>
</feature>
<feature type="compositionally biased region" description="Gly residues" evidence="3">
    <location>
        <begin position="96"/>
        <end position="111"/>
    </location>
</feature>
<dbReference type="GO" id="GO:0008810">
    <property type="term" value="F:cellulase activity"/>
    <property type="evidence" value="ECO:0007669"/>
    <property type="project" value="InterPro"/>
</dbReference>
<protein>
    <submittedName>
        <fullName evidence="5">Xyloglucan-specific endoglucanase</fullName>
    </submittedName>
</protein>
<evidence type="ECO:0000256" key="1">
    <source>
        <dbReference type="ARBA" id="ARBA00005519"/>
    </source>
</evidence>
<keyword evidence="6" id="KW-1185">Reference proteome</keyword>
<proteinExistence type="inferred from homology"/>
<keyword evidence="2" id="KW-0119">Carbohydrate metabolism</keyword>
<dbReference type="InParanoid" id="F0XCE0"/>
<comment type="similarity">
    <text evidence="1 2">Belongs to the glycosyl hydrolase 12 (cellulase H) family.</text>
</comment>
<evidence type="ECO:0000313" key="6">
    <source>
        <dbReference type="Proteomes" id="UP000007796"/>
    </source>
</evidence>
<keyword evidence="4" id="KW-0812">Transmembrane</keyword>
<dbReference type="AlphaFoldDB" id="F0XCE0"/>
<dbReference type="InterPro" id="IPR013320">
    <property type="entry name" value="ConA-like_dom_sf"/>
</dbReference>
<dbReference type="eggNOG" id="ENOG502SH4Y">
    <property type="taxonomic scope" value="Eukaryota"/>
</dbReference>
<accession>F0XCE0</accession>
<keyword evidence="2" id="KW-0378">Hydrolase</keyword>
<dbReference type="STRING" id="655863.F0XCE0"/>
<dbReference type="PANTHER" id="PTHR34002">
    <property type="entry name" value="BLR1656 PROTEIN"/>
    <property type="match status" value="1"/>
</dbReference>
<keyword evidence="2" id="KW-0326">Glycosidase</keyword>
<dbReference type="HOGENOM" id="CLU_073364_0_0_1"/>
<dbReference type="GeneID" id="25982092"/>
<dbReference type="SUPFAM" id="SSF49899">
    <property type="entry name" value="Concanavalin A-like lectins/glucanases"/>
    <property type="match status" value="1"/>
</dbReference>
<dbReference type="Proteomes" id="UP000007796">
    <property type="component" value="Unassembled WGS sequence"/>
</dbReference>
<keyword evidence="2" id="KW-0624">Polysaccharide degradation</keyword>
<evidence type="ECO:0000256" key="4">
    <source>
        <dbReference type="SAM" id="Phobius"/>
    </source>
</evidence>
<gene>
    <name evidence="5" type="ORF">CMQ_956</name>
</gene>
<dbReference type="GO" id="GO:0000272">
    <property type="term" value="P:polysaccharide catabolic process"/>
    <property type="evidence" value="ECO:0007669"/>
    <property type="project" value="UniProtKB-KW"/>
</dbReference>
<reference evidence="5 6" key="1">
    <citation type="journal article" date="2011" name="Proc. Natl. Acad. Sci. U.S.A.">
        <title>Genome and transcriptome analyses of the mountain pine beetle-fungal symbiont Grosmannia clavigera, a lodgepole pine pathogen.</title>
        <authorList>
            <person name="DiGuistini S."/>
            <person name="Wang Y."/>
            <person name="Liao N.Y."/>
            <person name="Taylor G."/>
            <person name="Tanguay P."/>
            <person name="Feau N."/>
            <person name="Henrissat B."/>
            <person name="Chan S.K."/>
            <person name="Hesse-Orce U."/>
            <person name="Alamouti S.M."/>
            <person name="Tsui C.K.M."/>
            <person name="Docking R.T."/>
            <person name="Levasseur A."/>
            <person name="Haridas S."/>
            <person name="Robertson G."/>
            <person name="Birol I."/>
            <person name="Holt R.A."/>
            <person name="Marra M.A."/>
            <person name="Hamelin R.C."/>
            <person name="Hirst M."/>
            <person name="Jones S.J.M."/>
            <person name="Bohlmann J."/>
            <person name="Breuil C."/>
        </authorList>
    </citation>
    <scope>NUCLEOTIDE SEQUENCE [LARGE SCALE GENOMIC DNA]</scope>
    <source>
        <strain evidence="6">kw1407 / UAMH 11150</strain>
    </source>
</reference>
<dbReference type="EMBL" id="GL629765">
    <property type="protein sequence ID" value="EFX04028.1"/>
    <property type="molecule type" value="Genomic_DNA"/>
</dbReference>
<evidence type="ECO:0000256" key="3">
    <source>
        <dbReference type="SAM" id="MobiDB-lite"/>
    </source>
</evidence>
<keyword evidence="4" id="KW-1133">Transmembrane helix</keyword>
<evidence type="ECO:0000256" key="2">
    <source>
        <dbReference type="RuleBase" id="RU361163"/>
    </source>
</evidence>
<evidence type="ECO:0000313" key="5">
    <source>
        <dbReference type="EMBL" id="EFX04028.1"/>
    </source>
</evidence>
<dbReference type="PANTHER" id="PTHR34002:SF9">
    <property type="entry name" value="XYLOGLUCAN-SPECIFIC ENDO-BETA-1,4-GLUCANASE A"/>
    <property type="match status" value="1"/>
</dbReference>
<keyword evidence="4" id="KW-0472">Membrane</keyword>
<dbReference type="Pfam" id="PF01670">
    <property type="entry name" value="Glyco_hydro_12"/>
    <property type="match status" value="1"/>
</dbReference>
<dbReference type="InterPro" id="IPR013319">
    <property type="entry name" value="GH11/12"/>
</dbReference>
<dbReference type="OrthoDB" id="89349at2759"/>
<organism evidence="6">
    <name type="scientific">Grosmannia clavigera (strain kw1407 / UAMH 11150)</name>
    <name type="common">Blue stain fungus</name>
    <name type="synonym">Graphiocladiella clavigera</name>
    <dbReference type="NCBI Taxonomy" id="655863"/>
    <lineage>
        <taxon>Eukaryota</taxon>
        <taxon>Fungi</taxon>
        <taxon>Dikarya</taxon>
        <taxon>Ascomycota</taxon>
        <taxon>Pezizomycotina</taxon>
        <taxon>Sordariomycetes</taxon>
        <taxon>Sordariomycetidae</taxon>
        <taxon>Ophiostomatales</taxon>
        <taxon>Ophiostomataceae</taxon>
        <taxon>Leptographium</taxon>
    </lineage>
</organism>
<name>F0XCE0_GROCL</name>
<dbReference type="Gene3D" id="2.60.120.180">
    <property type="match status" value="1"/>
</dbReference>
<dbReference type="InterPro" id="IPR002594">
    <property type="entry name" value="GH12"/>
</dbReference>
<sequence>MVDCQRMDFGSYEAPFPASVTARSLMLIRARQIWELRASHRGSSNAPSIAMIVTLLLSVLNAGLLAIPIGGTAGVLAGIDYHRRVTGQAPLFSNPSGGGGGGFDGGDGGNGTDDNSTYPGWDGDKPNATVVIGGTTMSEYCQQYNEIAINATDGQNYTVNPNQWGWEQAKGGGLCLNVTTFNNDTYPTNTTAPKWSATWQYPVGETSQPVHAYPNIMIRGDVLPAKLGSLTELGIDMHWTYTDNKTITVTNTNSTVTTHTNSTKRAVVSVDFSANVAIDMFFDKNATKSQLTSDADYEVMVWFAQFGKYADPIGYSDGIVASQIVDGVNFTLYNGTNSKDQHVLTWISENETNKFNGSIHPLLTSLPNLGLKYAPASTDYIGYFSFGSEAYYSETTVIFNVLGLEMNVW</sequence>
<dbReference type="RefSeq" id="XP_014173510.1">
    <property type="nucleotide sequence ID" value="XM_014318035.1"/>
</dbReference>